<accession>A0A5C4SBR0</accession>
<gene>
    <name evidence="1" type="ORF">FGF67_16655</name>
</gene>
<keyword evidence="2" id="KW-1185">Reference proteome</keyword>
<organism evidence="1 2">
    <name type="scientific">Allotamlana fucoidanivorans</name>
    <dbReference type="NCBI Taxonomy" id="2583814"/>
    <lineage>
        <taxon>Bacteria</taxon>
        <taxon>Pseudomonadati</taxon>
        <taxon>Bacteroidota</taxon>
        <taxon>Flavobacteriia</taxon>
        <taxon>Flavobacteriales</taxon>
        <taxon>Flavobacteriaceae</taxon>
        <taxon>Allotamlana</taxon>
    </lineage>
</organism>
<evidence type="ECO:0000313" key="1">
    <source>
        <dbReference type="EMBL" id="TNJ40923.1"/>
    </source>
</evidence>
<comment type="caution">
    <text evidence="1">The sequence shown here is derived from an EMBL/GenBank/DDBJ whole genome shotgun (WGS) entry which is preliminary data.</text>
</comment>
<sequence>MKITTKILTIILFFGLLSCDFKNENQEYAEMLIEKVETFKKENNRLPKNVSEFGLTEFMDSPAFYQMENDSTYIIWYGLSVGESKIYRSSTKKWTKEG</sequence>
<evidence type="ECO:0000313" key="2">
    <source>
        <dbReference type="Proteomes" id="UP000308713"/>
    </source>
</evidence>
<name>A0A5C4SBR0_9FLAO</name>
<protein>
    <submittedName>
        <fullName evidence="1">Uncharacterized protein</fullName>
    </submittedName>
</protein>
<dbReference type="RefSeq" id="WP_139698885.1">
    <property type="nucleotide sequence ID" value="NZ_CP074074.1"/>
</dbReference>
<dbReference type="OrthoDB" id="1444613at2"/>
<dbReference type="AlphaFoldDB" id="A0A5C4SBR0"/>
<dbReference type="PROSITE" id="PS51257">
    <property type="entry name" value="PROKAR_LIPOPROTEIN"/>
    <property type="match status" value="1"/>
</dbReference>
<dbReference type="Proteomes" id="UP000308713">
    <property type="component" value="Unassembled WGS sequence"/>
</dbReference>
<reference evidence="1 2" key="1">
    <citation type="submission" date="2019-05" db="EMBL/GenBank/DDBJ databases">
        <title>Tamlana fucoidanivorans sp. nov., isolated from the surface of algae collected from Fujian province in China.</title>
        <authorList>
            <person name="Li J."/>
        </authorList>
    </citation>
    <scope>NUCLEOTIDE SEQUENCE [LARGE SCALE GENOMIC DNA]</scope>
    <source>
        <strain evidence="1 2">CW2-9</strain>
    </source>
</reference>
<dbReference type="EMBL" id="VDCS01000034">
    <property type="protein sequence ID" value="TNJ40923.1"/>
    <property type="molecule type" value="Genomic_DNA"/>
</dbReference>
<proteinExistence type="predicted"/>